<sequence>MPVVISRRRLAALVTGVAVALVPPSLALSTAAGAPAATLPVPAAAPAALTSAAAAPLTVAQAVAAQTGASATVRGYVVGQPTATSTVVRSGFPNDYALAVADSAAETSTSRMLYVQIPAASRSAWGLQTNPSLLGRQIDVTGALSAYFSHPGMTSASAFAFSGTSTSTPPPTTSTTSPTSPAPTGTSGPYDSTYYASAIGKTGTALHTELHRIISNGVTTLTYDQVWTALKDTDQDPANANNVVEIYSGRSIAKSDNGGGVDQWNREHVWAKSHGDFGTSNGPGTDVHHLRPEDVTVNSTRGNLDFDLGGSAVSQCTGCRSDADSFEPRDAVKGDVARMIFYMAVRWDGGDGFADLEPNNQVGNGSAPAIGKLSVLKQWNLQDPPDAFEKRRNQVIFDTWQHNRNPFVDHPEWVTAIYGS</sequence>
<dbReference type="InterPro" id="IPR044925">
    <property type="entry name" value="His-Me_finger_sf"/>
</dbReference>
<dbReference type="Pfam" id="PF19886">
    <property type="entry name" value="DUF6359"/>
    <property type="match status" value="1"/>
</dbReference>
<dbReference type="EMBL" id="BAABIW010000020">
    <property type="protein sequence ID" value="GAA5033146.1"/>
    <property type="molecule type" value="Genomic_DNA"/>
</dbReference>
<protein>
    <recommendedName>
        <fullName evidence="5">Endonuclease YhcR N-terminal domain-containing protein</fullName>
    </recommendedName>
</protein>
<evidence type="ECO:0000259" key="5">
    <source>
        <dbReference type="Pfam" id="PF19886"/>
    </source>
</evidence>
<dbReference type="Proteomes" id="UP001500427">
    <property type="component" value="Unassembled WGS sequence"/>
</dbReference>
<dbReference type="SUPFAM" id="SSF54060">
    <property type="entry name" value="His-Me finger endonucleases"/>
    <property type="match status" value="1"/>
</dbReference>
<feature type="domain" description="Endonuclease YhcR N-terminal" evidence="5">
    <location>
        <begin position="57"/>
        <end position="161"/>
    </location>
</feature>
<dbReference type="InterPro" id="IPR007346">
    <property type="entry name" value="Endonuclease-I"/>
</dbReference>
<feature type="region of interest" description="Disordered" evidence="3">
    <location>
        <begin position="160"/>
        <end position="188"/>
    </location>
</feature>
<keyword evidence="2" id="KW-0378">Hydrolase</keyword>
<proteinExistence type="predicted"/>
<evidence type="ECO:0000256" key="2">
    <source>
        <dbReference type="ARBA" id="ARBA00022801"/>
    </source>
</evidence>
<evidence type="ECO:0000256" key="4">
    <source>
        <dbReference type="SAM" id="SignalP"/>
    </source>
</evidence>
<evidence type="ECO:0000256" key="3">
    <source>
        <dbReference type="SAM" id="MobiDB-lite"/>
    </source>
</evidence>
<reference evidence="7" key="1">
    <citation type="journal article" date="2019" name="Int. J. Syst. Evol. Microbiol.">
        <title>The Global Catalogue of Microorganisms (GCM) 10K type strain sequencing project: providing services to taxonomists for standard genome sequencing and annotation.</title>
        <authorList>
            <consortium name="The Broad Institute Genomics Platform"/>
            <consortium name="The Broad Institute Genome Sequencing Center for Infectious Disease"/>
            <person name="Wu L."/>
            <person name="Ma J."/>
        </authorList>
    </citation>
    <scope>NUCLEOTIDE SEQUENCE [LARGE SCALE GENOMIC DNA]</scope>
    <source>
        <strain evidence="7">JCM 17687</strain>
    </source>
</reference>
<gene>
    <name evidence="6" type="ORF">GCM10023258_32790</name>
</gene>
<feature type="signal peptide" evidence="4">
    <location>
        <begin position="1"/>
        <end position="27"/>
    </location>
</feature>
<evidence type="ECO:0000313" key="7">
    <source>
        <dbReference type="Proteomes" id="UP001500427"/>
    </source>
</evidence>
<dbReference type="PANTHER" id="PTHR33607:SF2">
    <property type="entry name" value="ENDONUCLEASE-1"/>
    <property type="match status" value="1"/>
</dbReference>
<keyword evidence="1" id="KW-0540">Nuclease</keyword>
<evidence type="ECO:0000256" key="1">
    <source>
        <dbReference type="ARBA" id="ARBA00022722"/>
    </source>
</evidence>
<dbReference type="Pfam" id="PF04231">
    <property type="entry name" value="Endonuclease_1"/>
    <property type="match status" value="1"/>
</dbReference>
<evidence type="ECO:0000313" key="6">
    <source>
        <dbReference type="EMBL" id="GAA5033146.1"/>
    </source>
</evidence>
<dbReference type="RefSeq" id="WP_345508583.1">
    <property type="nucleotide sequence ID" value="NZ_BAABIW010000020.1"/>
</dbReference>
<name>A0ABP9JL21_9MICO</name>
<dbReference type="InterPro" id="IPR006311">
    <property type="entry name" value="TAT_signal"/>
</dbReference>
<dbReference type="InterPro" id="IPR045939">
    <property type="entry name" value="YhcR_N"/>
</dbReference>
<organism evidence="6 7">
    <name type="scientific">Terrabacter aeriphilus</name>
    <dbReference type="NCBI Taxonomy" id="515662"/>
    <lineage>
        <taxon>Bacteria</taxon>
        <taxon>Bacillati</taxon>
        <taxon>Actinomycetota</taxon>
        <taxon>Actinomycetes</taxon>
        <taxon>Micrococcales</taxon>
        <taxon>Intrasporangiaceae</taxon>
        <taxon>Terrabacter</taxon>
    </lineage>
</organism>
<keyword evidence="7" id="KW-1185">Reference proteome</keyword>
<dbReference type="PROSITE" id="PS51318">
    <property type="entry name" value="TAT"/>
    <property type="match status" value="1"/>
</dbReference>
<keyword evidence="4" id="KW-0732">Signal</keyword>
<feature type="chain" id="PRO_5046691721" description="Endonuclease YhcR N-terminal domain-containing protein" evidence="4">
    <location>
        <begin position="28"/>
        <end position="420"/>
    </location>
</feature>
<dbReference type="PANTHER" id="PTHR33607">
    <property type="entry name" value="ENDONUCLEASE-1"/>
    <property type="match status" value="1"/>
</dbReference>
<accession>A0ABP9JL21</accession>
<comment type="caution">
    <text evidence="6">The sequence shown here is derived from an EMBL/GenBank/DDBJ whole genome shotgun (WGS) entry which is preliminary data.</text>
</comment>